<sequence length="44" mass="4428">VAMGGANLVRVTIGTADQVRGSNVGQAEETSVGDSGTIQVRLRG</sequence>
<reference evidence="2" key="1">
    <citation type="journal article" date="2014" name="Front. Microbiol.">
        <title>High frequency of phylogenetically diverse reductive dehalogenase-homologous genes in deep subseafloor sedimentary metagenomes.</title>
        <authorList>
            <person name="Kawai M."/>
            <person name="Futagami T."/>
            <person name="Toyoda A."/>
            <person name="Takaki Y."/>
            <person name="Nishi S."/>
            <person name="Hori S."/>
            <person name="Arai W."/>
            <person name="Tsubouchi T."/>
            <person name="Morono Y."/>
            <person name="Uchiyama I."/>
            <person name="Ito T."/>
            <person name="Fujiyama A."/>
            <person name="Inagaki F."/>
            <person name="Takami H."/>
        </authorList>
    </citation>
    <scope>NUCLEOTIDE SEQUENCE</scope>
    <source>
        <strain evidence="2">Expedition CK06-06</strain>
    </source>
</reference>
<evidence type="ECO:0000313" key="2">
    <source>
        <dbReference type="EMBL" id="GAH06311.1"/>
    </source>
</evidence>
<gene>
    <name evidence="2" type="ORF">S01H4_57267</name>
</gene>
<feature type="non-terminal residue" evidence="2">
    <location>
        <position position="1"/>
    </location>
</feature>
<feature type="compositionally biased region" description="Polar residues" evidence="1">
    <location>
        <begin position="20"/>
        <end position="38"/>
    </location>
</feature>
<dbReference type="AlphaFoldDB" id="X1CDF2"/>
<dbReference type="EMBL" id="BART01033287">
    <property type="protein sequence ID" value="GAH06311.1"/>
    <property type="molecule type" value="Genomic_DNA"/>
</dbReference>
<accession>X1CDF2</accession>
<proteinExistence type="predicted"/>
<name>X1CDF2_9ZZZZ</name>
<comment type="caution">
    <text evidence="2">The sequence shown here is derived from an EMBL/GenBank/DDBJ whole genome shotgun (WGS) entry which is preliminary data.</text>
</comment>
<feature type="region of interest" description="Disordered" evidence="1">
    <location>
        <begin position="20"/>
        <end position="44"/>
    </location>
</feature>
<protein>
    <submittedName>
        <fullName evidence="2">Uncharacterized protein</fullName>
    </submittedName>
</protein>
<organism evidence="2">
    <name type="scientific">marine sediment metagenome</name>
    <dbReference type="NCBI Taxonomy" id="412755"/>
    <lineage>
        <taxon>unclassified sequences</taxon>
        <taxon>metagenomes</taxon>
        <taxon>ecological metagenomes</taxon>
    </lineage>
</organism>
<evidence type="ECO:0000256" key="1">
    <source>
        <dbReference type="SAM" id="MobiDB-lite"/>
    </source>
</evidence>